<dbReference type="Gene3D" id="2.60.40.10">
    <property type="entry name" value="Immunoglobulins"/>
    <property type="match status" value="3"/>
</dbReference>
<keyword evidence="2" id="KW-1015">Disulfide bond</keyword>
<dbReference type="KEGG" id="xla:100158270"/>
<dbReference type="InterPro" id="IPR007110">
    <property type="entry name" value="Ig-like_dom"/>
</dbReference>
<name>A0A974CCU0_XENLA</name>
<reference evidence="7" key="1">
    <citation type="journal article" date="2016" name="Nature">
        <title>Genome evolution in the allotetraploid frog Xenopus laevis.</title>
        <authorList>
            <person name="Session A.M."/>
            <person name="Uno Y."/>
            <person name="Kwon T."/>
            <person name="Chapman J.A."/>
            <person name="Toyoda A."/>
            <person name="Takahashi S."/>
            <person name="Fukui A."/>
            <person name="Hikosaka A."/>
            <person name="Suzuki A."/>
            <person name="Kondo M."/>
            <person name="van Heeringen S.J."/>
            <person name="Quigley I."/>
            <person name="Heinz S."/>
            <person name="Ogino H."/>
            <person name="Ochi H."/>
            <person name="Hellsten U."/>
            <person name="Lyons J.B."/>
            <person name="Simakov O."/>
            <person name="Putnam N."/>
            <person name="Stites J."/>
            <person name="Kuroki Y."/>
            <person name="Tanaka T."/>
            <person name="Michiue T."/>
            <person name="Watanabe M."/>
            <person name="Bogdanovic O."/>
            <person name="Lister R."/>
            <person name="Georgiou G."/>
            <person name="Paranjpe S.S."/>
            <person name="van Kruijsbergen I."/>
            <person name="Shu S."/>
            <person name="Carlson J."/>
            <person name="Kinoshita T."/>
            <person name="Ohta Y."/>
            <person name="Mawaribuchi S."/>
            <person name="Jenkins J."/>
            <person name="Grimwood J."/>
            <person name="Schmutz J."/>
            <person name="Mitros T."/>
            <person name="Mozaffari S.V."/>
            <person name="Suzuki Y."/>
            <person name="Haramoto Y."/>
            <person name="Yamamoto T.S."/>
            <person name="Takagi C."/>
            <person name="Heald R."/>
            <person name="Miller K."/>
            <person name="Haudenschild C."/>
            <person name="Kitzman J."/>
            <person name="Nakayama T."/>
            <person name="Izutsu Y."/>
            <person name="Robert J."/>
            <person name="Fortriede J."/>
            <person name="Burns K."/>
            <person name="Lotay V."/>
            <person name="Karimi K."/>
            <person name="Yasuoka Y."/>
            <person name="Dichmann D.S."/>
            <person name="Flajnik M.F."/>
            <person name="Houston D.W."/>
            <person name="Shendure J."/>
            <person name="DuPasquier L."/>
            <person name="Vize P.D."/>
            <person name="Zorn A.M."/>
            <person name="Ito M."/>
            <person name="Marcotte E.M."/>
            <person name="Wallingford J.B."/>
            <person name="Ito Y."/>
            <person name="Asashima M."/>
            <person name="Ueno N."/>
            <person name="Matsuda Y."/>
            <person name="Veenstra G.J."/>
            <person name="Fujiyama A."/>
            <person name="Harland R.M."/>
            <person name="Taira M."/>
            <person name="Rokhsar D.S."/>
        </authorList>
    </citation>
    <scope>NUCLEOTIDE SEQUENCE [LARGE SCALE GENOMIC DNA]</scope>
    <source>
        <strain evidence="7">J</strain>
    </source>
</reference>
<dbReference type="Proteomes" id="UP000694892">
    <property type="component" value="Chromosome 7S"/>
</dbReference>
<protein>
    <recommendedName>
        <fullName evidence="5">Ig-like domain-containing protein</fullName>
    </recommendedName>
</protein>
<dbReference type="InterPro" id="IPR013783">
    <property type="entry name" value="Ig-like_fold"/>
</dbReference>
<evidence type="ECO:0000256" key="1">
    <source>
        <dbReference type="ARBA" id="ARBA00022729"/>
    </source>
</evidence>
<dbReference type="PROSITE" id="PS50835">
    <property type="entry name" value="IG_LIKE"/>
    <property type="match status" value="1"/>
</dbReference>
<evidence type="ECO:0000256" key="2">
    <source>
        <dbReference type="ARBA" id="ARBA00023157"/>
    </source>
</evidence>
<dbReference type="PANTHER" id="PTHR11738:SF186">
    <property type="entry name" value="OSTEOCLAST-ASSOCIATED IMMUNOGLOBULIN-LIKE RECEPTOR"/>
    <property type="match status" value="1"/>
</dbReference>
<dbReference type="GO" id="GO:0002764">
    <property type="term" value="P:immune response-regulating signaling pathway"/>
    <property type="evidence" value="ECO:0007669"/>
    <property type="project" value="TreeGrafter"/>
</dbReference>
<dbReference type="OMA" id="TIHCENQ"/>
<dbReference type="FunFam" id="2.60.40.10:FF:000049">
    <property type="entry name" value="Leukocyte immunoglobulin-like receptor subfamily B member 1"/>
    <property type="match status" value="1"/>
</dbReference>
<dbReference type="EMBL" id="CM004479">
    <property type="protein sequence ID" value="OCT70884.1"/>
    <property type="molecule type" value="Genomic_DNA"/>
</dbReference>
<keyword evidence="3" id="KW-0393">Immunoglobulin domain</keyword>
<accession>A0A974CCU0</accession>
<feature type="signal peptide" evidence="4">
    <location>
        <begin position="1"/>
        <end position="24"/>
    </location>
</feature>
<evidence type="ECO:0000256" key="3">
    <source>
        <dbReference type="ARBA" id="ARBA00023319"/>
    </source>
</evidence>
<feature type="domain" description="Ig-like" evidence="5">
    <location>
        <begin position="119"/>
        <end position="184"/>
    </location>
</feature>
<dbReference type="AlphaFoldDB" id="A0A974CCU0"/>
<proteinExistence type="predicted"/>
<dbReference type="Pfam" id="PF13895">
    <property type="entry name" value="Ig_2"/>
    <property type="match status" value="1"/>
</dbReference>
<gene>
    <name evidence="6" type="ORF">XELAEV_18037809mg</name>
</gene>
<dbReference type="PANTHER" id="PTHR11738">
    <property type="entry name" value="MHC CLASS I NK CELL RECEPTOR"/>
    <property type="match status" value="1"/>
</dbReference>
<dbReference type="SUPFAM" id="SSF48726">
    <property type="entry name" value="Immunoglobulin"/>
    <property type="match status" value="1"/>
</dbReference>
<evidence type="ECO:0000313" key="7">
    <source>
        <dbReference type="Proteomes" id="UP000694892"/>
    </source>
</evidence>
<evidence type="ECO:0000256" key="4">
    <source>
        <dbReference type="SAM" id="SignalP"/>
    </source>
</evidence>
<evidence type="ECO:0000313" key="6">
    <source>
        <dbReference type="EMBL" id="OCT70884.1"/>
    </source>
</evidence>
<feature type="chain" id="PRO_5037938127" description="Ig-like domain-containing protein" evidence="4">
    <location>
        <begin position="25"/>
        <end position="372"/>
    </location>
</feature>
<keyword evidence="1 4" id="KW-0732">Signal</keyword>
<evidence type="ECO:0000259" key="5">
    <source>
        <dbReference type="PROSITE" id="PS50835"/>
    </source>
</evidence>
<sequence length="372" mass="42068">MRPFSVLMFITIGLLLITRHPAISERLPQPTLFLYTNDPDDVIMEGDTISIFCETKYRNAKKFFLTCLSTNETIEQKGSHFSLSQITSGAHTCKYCDGASCSEPSDPEHIYVRDALPEPIISVTPSKIVHFGDRITITCSAHYENVIFSLYKGNKLVKEAAASTNTTSYEIQNIGRENAGQYMCWYKKTTNNRLIQSHPSDPLMIRIKDLPKPTVSLEFPEGDSGSVIIHCAAPRTDSRMWFQLLRENKIVEQEKEDTQENKATFTIKDLNEKYNCIYRIRIGTDFADSKLSDVVFLGKGDHTTGNIIRLIFAAVVLIATGLILRKHLSEDQNLEEPAPDLPAARVLLVKESVEMEIQMQHEPAKENEYKSI</sequence>
<dbReference type="OrthoDB" id="9808644at2759"/>
<dbReference type="InterPro" id="IPR050412">
    <property type="entry name" value="Ig-like_Receptors_ImmuneReg"/>
</dbReference>
<organism evidence="6 7">
    <name type="scientific">Xenopus laevis</name>
    <name type="common">African clawed frog</name>
    <dbReference type="NCBI Taxonomy" id="8355"/>
    <lineage>
        <taxon>Eukaryota</taxon>
        <taxon>Metazoa</taxon>
        <taxon>Chordata</taxon>
        <taxon>Craniata</taxon>
        <taxon>Vertebrata</taxon>
        <taxon>Euteleostomi</taxon>
        <taxon>Amphibia</taxon>
        <taxon>Batrachia</taxon>
        <taxon>Anura</taxon>
        <taxon>Pipoidea</taxon>
        <taxon>Pipidae</taxon>
        <taxon>Xenopodinae</taxon>
        <taxon>Xenopus</taxon>
        <taxon>Xenopus</taxon>
    </lineage>
</organism>
<dbReference type="InterPro" id="IPR036179">
    <property type="entry name" value="Ig-like_dom_sf"/>
</dbReference>